<accession>A0A9W4SNY0</accession>
<reference evidence="1" key="1">
    <citation type="submission" date="2022-08" db="EMBL/GenBank/DDBJ databases">
        <authorList>
            <person name="Kallberg Y."/>
            <person name="Tangrot J."/>
            <person name="Rosling A."/>
        </authorList>
    </citation>
    <scope>NUCLEOTIDE SEQUENCE</scope>
    <source>
        <strain evidence="1">Wild A</strain>
    </source>
</reference>
<sequence>MEDIKNKAKEELQLKEQLLNSLYPIIKLMNSLLLIDNSLTIEDNSKKSFEELYGQKTTKEHKSSLNEIKKSKNKMGFKSNAQNCKNVSTLIQCEECDKNANSTNVQDSNSTNNSMKKLFSNVKVDNTLTCNSPIEVSYYSSELFKEALCFNCGLEYEEHINYDEYFPFVKNATHQLGIKKEEGKKRNL</sequence>
<dbReference type="Proteomes" id="UP001153678">
    <property type="component" value="Unassembled WGS sequence"/>
</dbReference>
<evidence type="ECO:0000313" key="2">
    <source>
        <dbReference type="Proteomes" id="UP001153678"/>
    </source>
</evidence>
<proteinExistence type="predicted"/>
<organism evidence="1 2">
    <name type="scientific">Funneliformis geosporum</name>
    <dbReference type="NCBI Taxonomy" id="1117311"/>
    <lineage>
        <taxon>Eukaryota</taxon>
        <taxon>Fungi</taxon>
        <taxon>Fungi incertae sedis</taxon>
        <taxon>Mucoromycota</taxon>
        <taxon>Glomeromycotina</taxon>
        <taxon>Glomeromycetes</taxon>
        <taxon>Glomerales</taxon>
        <taxon>Glomeraceae</taxon>
        <taxon>Funneliformis</taxon>
    </lineage>
</organism>
<dbReference type="EMBL" id="CAMKVN010001376">
    <property type="protein sequence ID" value="CAI2175525.1"/>
    <property type="molecule type" value="Genomic_DNA"/>
</dbReference>
<comment type="caution">
    <text evidence="1">The sequence shown here is derived from an EMBL/GenBank/DDBJ whole genome shotgun (WGS) entry which is preliminary data.</text>
</comment>
<name>A0A9W4SNY0_9GLOM</name>
<protein>
    <submittedName>
        <fullName evidence="1">14909_t:CDS:1</fullName>
    </submittedName>
</protein>
<keyword evidence="2" id="KW-1185">Reference proteome</keyword>
<gene>
    <name evidence="1" type="ORF">FWILDA_LOCUS7137</name>
</gene>
<dbReference type="AlphaFoldDB" id="A0A9W4SNY0"/>
<evidence type="ECO:0000313" key="1">
    <source>
        <dbReference type="EMBL" id="CAI2175525.1"/>
    </source>
</evidence>
<dbReference type="OrthoDB" id="2436952at2759"/>